<reference evidence="1" key="1">
    <citation type="submission" date="2021-03" db="EMBL/GenBank/DDBJ databases">
        <title>Evolutionary priming and transition to the ectomycorrhizal habit in an iconic lineage of mushroom-forming fungi: is preadaptation a requirement?</title>
        <authorList>
            <consortium name="DOE Joint Genome Institute"/>
            <person name="Looney B.P."/>
            <person name="Miyauchi S."/>
            <person name="Morin E."/>
            <person name="Drula E."/>
            <person name="Courty P.E."/>
            <person name="Chicoki N."/>
            <person name="Fauchery L."/>
            <person name="Kohler A."/>
            <person name="Kuo A."/>
            <person name="LaButti K."/>
            <person name="Pangilinan J."/>
            <person name="Lipzen A."/>
            <person name="Riley R."/>
            <person name="Andreopoulos W."/>
            <person name="He G."/>
            <person name="Johnson J."/>
            <person name="Barry K.W."/>
            <person name="Grigoriev I.V."/>
            <person name="Nagy L."/>
            <person name="Hibbett D."/>
            <person name="Henrissat B."/>
            <person name="Matheny P.B."/>
            <person name="Labbe J."/>
            <person name="Martin A.F."/>
        </authorList>
    </citation>
    <scope>NUCLEOTIDE SEQUENCE</scope>
    <source>
        <strain evidence="1">BPL698</strain>
    </source>
</reference>
<evidence type="ECO:0000313" key="2">
    <source>
        <dbReference type="Proteomes" id="UP001207468"/>
    </source>
</evidence>
<comment type="caution">
    <text evidence="1">The sequence shown here is derived from an EMBL/GenBank/DDBJ whole genome shotgun (WGS) entry which is preliminary data.</text>
</comment>
<gene>
    <name evidence="1" type="ORF">F5148DRAFT_694899</name>
</gene>
<name>A0ACC0UEY9_9AGAM</name>
<organism evidence="1 2">
    <name type="scientific">Russula earlei</name>
    <dbReference type="NCBI Taxonomy" id="71964"/>
    <lineage>
        <taxon>Eukaryota</taxon>
        <taxon>Fungi</taxon>
        <taxon>Dikarya</taxon>
        <taxon>Basidiomycota</taxon>
        <taxon>Agaricomycotina</taxon>
        <taxon>Agaricomycetes</taxon>
        <taxon>Russulales</taxon>
        <taxon>Russulaceae</taxon>
        <taxon>Russula</taxon>
    </lineage>
</organism>
<keyword evidence="2" id="KW-1185">Reference proteome</keyword>
<evidence type="ECO:0000313" key="1">
    <source>
        <dbReference type="EMBL" id="KAI9509821.1"/>
    </source>
</evidence>
<sequence length="170" mass="18609">MSGKSAADLIQSNSQIYRVHSRRLANPADADIFINSARRLTTFFSDPRAYYAEAQQPIVDILEVAHNSLKTVLPSVFSRPGFLDRSVIPAEKAPLFDAFDKLVNSVTLHVSLFNNKPLRDRLLSFLSSIGVALPPGTTNAMSPHTTIQNSGTPSTGLNTARQIQMACLRL</sequence>
<protein>
    <submittedName>
        <fullName evidence="1">Uncharacterized protein</fullName>
    </submittedName>
</protein>
<dbReference type="EMBL" id="JAGFNK010000055">
    <property type="protein sequence ID" value="KAI9509821.1"/>
    <property type="molecule type" value="Genomic_DNA"/>
</dbReference>
<proteinExistence type="predicted"/>
<accession>A0ACC0UEY9</accession>
<dbReference type="Proteomes" id="UP001207468">
    <property type="component" value="Unassembled WGS sequence"/>
</dbReference>